<comment type="caution">
    <text evidence="2">The sequence shown here is derived from an EMBL/GenBank/DDBJ whole genome shotgun (WGS) entry which is preliminary data.</text>
</comment>
<evidence type="ECO:0000256" key="1">
    <source>
        <dbReference type="SAM" id="MobiDB-lite"/>
    </source>
</evidence>
<accession>A0A409YFF7</accession>
<feature type="region of interest" description="Disordered" evidence="1">
    <location>
        <begin position="1"/>
        <end position="122"/>
    </location>
</feature>
<evidence type="ECO:0000313" key="3">
    <source>
        <dbReference type="Proteomes" id="UP000284842"/>
    </source>
</evidence>
<organism evidence="2 3">
    <name type="scientific">Panaeolus cyanescens</name>
    <dbReference type="NCBI Taxonomy" id="181874"/>
    <lineage>
        <taxon>Eukaryota</taxon>
        <taxon>Fungi</taxon>
        <taxon>Dikarya</taxon>
        <taxon>Basidiomycota</taxon>
        <taxon>Agaricomycotina</taxon>
        <taxon>Agaricomycetes</taxon>
        <taxon>Agaricomycetidae</taxon>
        <taxon>Agaricales</taxon>
        <taxon>Agaricineae</taxon>
        <taxon>Galeropsidaceae</taxon>
        <taxon>Panaeolus</taxon>
    </lineage>
</organism>
<keyword evidence="3" id="KW-1185">Reference proteome</keyword>
<feature type="compositionally biased region" description="Basic residues" evidence="1">
    <location>
        <begin position="1"/>
        <end position="11"/>
    </location>
</feature>
<evidence type="ECO:0000313" key="2">
    <source>
        <dbReference type="EMBL" id="PPR01728.1"/>
    </source>
</evidence>
<dbReference type="AlphaFoldDB" id="A0A409YFF7"/>
<dbReference type="InParanoid" id="A0A409YFF7"/>
<feature type="compositionally biased region" description="Low complexity" evidence="1">
    <location>
        <begin position="107"/>
        <end position="122"/>
    </location>
</feature>
<gene>
    <name evidence="2" type="ORF">CVT24_001602</name>
</gene>
<name>A0A409YFF7_9AGAR</name>
<reference evidence="2 3" key="1">
    <citation type="journal article" date="2018" name="Evol. Lett.">
        <title>Horizontal gene cluster transfer increased hallucinogenic mushroom diversity.</title>
        <authorList>
            <person name="Reynolds H.T."/>
            <person name="Vijayakumar V."/>
            <person name="Gluck-Thaler E."/>
            <person name="Korotkin H.B."/>
            <person name="Matheny P.B."/>
            <person name="Slot J.C."/>
        </authorList>
    </citation>
    <scope>NUCLEOTIDE SEQUENCE [LARGE SCALE GENOMIC DNA]</scope>
    <source>
        <strain evidence="2 3">2629</strain>
    </source>
</reference>
<protein>
    <submittedName>
        <fullName evidence="2">Uncharacterized protein</fullName>
    </submittedName>
</protein>
<dbReference type="Proteomes" id="UP000284842">
    <property type="component" value="Unassembled WGS sequence"/>
</dbReference>
<dbReference type="EMBL" id="NHTK01001221">
    <property type="protein sequence ID" value="PPR01728.1"/>
    <property type="molecule type" value="Genomic_DNA"/>
</dbReference>
<feature type="compositionally biased region" description="Low complexity" evidence="1">
    <location>
        <begin position="64"/>
        <end position="75"/>
    </location>
</feature>
<sequence length="263" mass="28431">MPKASTKRRSQTIHPYESPIKAPEAENYIINPDEVPTPSPKKSRKKCGTTPGTSGSTNHDGDMPNAPAPSSSSVPLGRQGAFYVTRSRSTRHSSAAPLTRQGAFYDASTAEAPSPSRRAAPLTRQGAFYDHDTAERLPSGIGSARPAPLTRQGAFYDFDTAELERPAQYTSMFSSHTNRPRPVPLTRQGAFYDFDTAEVNVETPSTSRRTRVPLARQGAFYNTRSAASRRASAPLVRQGAFYGTPPPFDLMPVASPDSGDLDA</sequence>
<feature type="region of interest" description="Disordered" evidence="1">
    <location>
        <begin position="244"/>
        <end position="263"/>
    </location>
</feature>
<proteinExistence type="predicted"/>